<dbReference type="NCBIfam" id="TIGR01460">
    <property type="entry name" value="HAD-SF-IIA"/>
    <property type="match status" value="1"/>
</dbReference>
<dbReference type="PANTHER" id="PTHR14269">
    <property type="entry name" value="CDP-DIACYLGLYCEROL--GLYCEROL-3-PHOSPHATE 3-PHOSPHATIDYLTRANSFERASE-RELATED"/>
    <property type="match status" value="1"/>
</dbReference>
<dbReference type="SUPFAM" id="SSF56784">
    <property type="entry name" value="HAD-like"/>
    <property type="match status" value="1"/>
</dbReference>
<comment type="caution">
    <text evidence="1">The sequence shown here is derived from an EMBL/GenBank/DDBJ whole genome shotgun (WGS) entry which is preliminary data.</text>
</comment>
<dbReference type="InterPro" id="IPR006357">
    <property type="entry name" value="HAD-SF_hydro_IIA"/>
</dbReference>
<protein>
    <submittedName>
        <fullName evidence="1">HAD-like domain-containing protein</fullName>
    </submittedName>
</protein>
<reference evidence="1 2" key="1">
    <citation type="submission" date="2016-07" db="EMBL/GenBank/DDBJ databases">
        <title>Pervasive Adenine N6-methylation of Active Genes in Fungi.</title>
        <authorList>
            <consortium name="DOE Joint Genome Institute"/>
            <person name="Mondo S.J."/>
            <person name="Dannebaum R.O."/>
            <person name="Kuo R.C."/>
            <person name="Labutti K."/>
            <person name="Haridas S."/>
            <person name="Kuo A."/>
            <person name="Salamov A."/>
            <person name="Ahrendt S.R."/>
            <person name="Lipzen A."/>
            <person name="Sullivan W."/>
            <person name="Andreopoulos W.B."/>
            <person name="Clum A."/>
            <person name="Lindquist E."/>
            <person name="Daum C."/>
            <person name="Ramamoorthy G.K."/>
            <person name="Gryganskyi A."/>
            <person name="Culley D."/>
            <person name="Magnuson J.K."/>
            <person name="James T.Y."/>
            <person name="O'Malley M.A."/>
            <person name="Stajich J.E."/>
            <person name="Spatafora J.W."/>
            <person name="Visel A."/>
            <person name="Grigoriev I.V."/>
        </authorList>
    </citation>
    <scope>NUCLEOTIDE SEQUENCE [LARGE SCALE GENOMIC DNA]</scope>
    <source>
        <strain evidence="1 2">68-887.2</strain>
    </source>
</reference>
<sequence>MSLATASSRSQLRRAIRYIKRTHARSLHGPPSAFPERLAFAFDIDGVLKQGHHVLPQAVRVMSLLSGRTGPFQQPIPFLCITNGGGVPEAERLELLSRDFGIKLSTDQLVQSHTPLRDYVHDYAEKPVLIIGGGGDAGRRIAESYGLKRAYLLQDIVAWRSAIWDRYHLSPAEESFVKRDVDFSNTQIEAIFVVNDDGLDWGLASQVITELLMSDQGRLGTSSQGTPKHIPLVFTNPDVIWGSDYPLPRLGMGAFRIALEAIYKTLTGRDLEYTQFGKPHATTYRFAEAMLRRHLSSLGRDPESPLNVYMVGDNPESDIAGANGHGWDSILVKTGVFKGGEPTHKPTRIAEHVEEGVTWAISRELAKS</sequence>
<dbReference type="Pfam" id="PF13242">
    <property type="entry name" value="Hydrolase_like"/>
    <property type="match status" value="1"/>
</dbReference>
<dbReference type="AlphaFoldDB" id="A0A1Y2BLK9"/>
<dbReference type="InterPro" id="IPR023214">
    <property type="entry name" value="HAD_sf"/>
</dbReference>
<dbReference type="STRING" id="71784.A0A1Y2BLK9"/>
<keyword evidence="2" id="KW-1185">Reference proteome</keyword>
<evidence type="ECO:0000313" key="2">
    <source>
        <dbReference type="Proteomes" id="UP000193986"/>
    </source>
</evidence>
<evidence type="ECO:0000313" key="1">
    <source>
        <dbReference type="EMBL" id="ORY35621.1"/>
    </source>
</evidence>
<gene>
    <name evidence="1" type="ORF">BCR39DRAFT_511170</name>
</gene>
<dbReference type="InterPro" id="IPR036412">
    <property type="entry name" value="HAD-like_sf"/>
</dbReference>
<dbReference type="NCBIfam" id="TIGR01456">
    <property type="entry name" value="CECR5"/>
    <property type="match status" value="1"/>
</dbReference>
<dbReference type="InterPro" id="IPR006353">
    <property type="entry name" value="HAD-SF_hydro_IIA_CECR5"/>
</dbReference>
<dbReference type="GO" id="GO:0046474">
    <property type="term" value="P:glycerophospholipid biosynthetic process"/>
    <property type="evidence" value="ECO:0007669"/>
    <property type="project" value="TreeGrafter"/>
</dbReference>
<dbReference type="Pfam" id="PF13344">
    <property type="entry name" value="Hydrolase_6"/>
    <property type="match status" value="1"/>
</dbReference>
<dbReference type="InParanoid" id="A0A1Y2BLK9"/>
<dbReference type="EMBL" id="MCFC01000001">
    <property type="protein sequence ID" value="ORY35621.1"/>
    <property type="molecule type" value="Genomic_DNA"/>
</dbReference>
<dbReference type="Gene3D" id="3.40.50.1000">
    <property type="entry name" value="HAD superfamily/HAD-like"/>
    <property type="match status" value="2"/>
</dbReference>
<organism evidence="1 2">
    <name type="scientific">Naematelia encephala</name>
    <dbReference type="NCBI Taxonomy" id="71784"/>
    <lineage>
        <taxon>Eukaryota</taxon>
        <taxon>Fungi</taxon>
        <taxon>Dikarya</taxon>
        <taxon>Basidiomycota</taxon>
        <taxon>Agaricomycotina</taxon>
        <taxon>Tremellomycetes</taxon>
        <taxon>Tremellales</taxon>
        <taxon>Naemateliaceae</taxon>
        <taxon>Naematelia</taxon>
    </lineage>
</organism>
<dbReference type="GO" id="GO:0005739">
    <property type="term" value="C:mitochondrion"/>
    <property type="evidence" value="ECO:0007669"/>
    <property type="project" value="TreeGrafter"/>
</dbReference>
<dbReference type="FunCoup" id="A0A1Y2BLK9">
    <property type="interactions" value="197"/>
</dbReference>
<proteinExistence type="predicted"/>
<dbReference type="OrthoDB" id="10251048at2759"/>
<name>A0A1Y2BLK9_9TREE</name>
<accession>A0A1Y2BLK9</accession>
<dbReference type="PANTHER" id="PTHR14269:SF4">
    <property type="entry name" value="CAT EYE SYNDROME CRITICAL REGION PROTEIN 5"/>
    <property type="match status" value="1"/>
</dbReference>
<dbReference type="InterPro" id="IPR050324">
    <property type="entry name" value="CDP-alcohol_PTase-I"/>
</dbReference>
<dbReference type="Proteomes" id="UP000193986">
    <property type="component" value="Unassembled WGS sequence"/>
</dbReference>